<dbReference type="SUPFAM" id="SSF51735">
    <property type="entry name" value="NAD(P)-binding Rossmann-fold domains"/>
    <property type="match status" value="1"/>
</dbReference>
<feature type="transmembrane region" description="Helical" evidence="7">
    <location>
        <begin position="88"/>
        <end position="110"/>
    </location>
</feature>
<organism evidence="10 11">
    <name type="scientific">Desulforhabdus amnigena</name>
    <dbReference type="NCBI Taxonomy" id="40218"/>
    <lineage>
        <taxon>Bacteria</taxon>
        <taxon>Pseudomonadati</taxon>
        <taxon>Thermodesulfobacteriota</taxon>
        <taxon>Syntrophobacteria</taxon>
        <taxon>Syntrophobacterales</taxon>
        <taxon>Syntrophobacteraceae</taxon>
        <taxon>Desulforhabdus</taxon>
    </lineage>
</organism>
<feature type="transmembrane region" description="Helical" evidence="7">
    <location>
        <begin position="31"/>
        <end position="51"/>
    </location>
</feature>
<feature type="transmembrane region" description="Helical" evidence="7">
    <location>
        <begin position="271"/>
        <end position="286"/>
    </location>
</feature>
<accession>A0A9W6CXX9</accession>
<dbReference type="EMBL" id="BSDR01000001">
    <property type="protein sequence ID" value="GLI34694.1"/>
    <property type="molecule type" value="Genomic_DNA"/>
</dbReference>
<feature type="transmembrane region" description="Helical" evidence="7">
    <location>
        <begin position="6"/>
        <end position="24"/>
    </location>
</feature>
<feature type="domain" description="RCK N-terminal" evidence="9">
    <location>
        <begin position="441"/>
        <end position="539"/>
    </location>
</feature>
<dbReference type="Gene3D" id="1.20.1530.20">
    <property type="match status" value="1"/>
</dbReference>
<evidence type="ECO:0000256" key="1">
    <source>
        <dbReference type="ARBA" id="ARBA00004141"/>
    </source>
</evidence>
<evidence type="ECO:0000256" key="5">
    <source>
        <dbReference type="ARBA" id="ARBA00022989"/>
    </source>
</evidence>
<gene>
    <name evidence="10" type="ORF">DAMNIGENAA_21270</name>
</gene>
<evidence type="ECO:0000313" key="10">
    <source>
        <dbReference type="EMBL" id="GLI34694.1"/>
    </source>
</evidence>
<feature type="transmembrane region" description="Helical" evidence="7">
    <location>
        <begin position="57"/>
        <end position="76"/>
    </location>
</feature>
<dbReference type="RefSeq" id="WP_281794101.1">
    <property type="nucleotide sequence ID" value="NZ_BSDR01000001.1"/>
</dbReference>
<protein>
    <submittedName>
        <fullName evidence="10">Membrane protein</fullName>
    </submittedName>
</protein>
<evidence type="ECO:0000256" key="7">
    <source>
        <dbReference type="SAM" id="Phobius"/>
    </source>
</evidence>
<keyword evidence="6 7" id="KW-0472">Membrane</keyword>
<feature type="transmembrane region" description="Helical" evidence="7">
    <location>
        <begin position="292"/>
        <end position="317"/>
    </location>
</feature>
<dbReference type="InterPro" id="IPR038770">
    <property type="entry name" value="Na+/solute_symporter_sf"/>
</dbReference>
<sequence length="578" mass="63150">MHEIDLLSNIGLSIVAATFFALLARALKQPLILAYLAAGIVVGPKIGFGLIQDEASITLISEIGLILLLFIIGLEIDLRKLLSAGRTLIVSGLSQFLICAALGIGFFSLIGFDLRGGRFDALYLAVAMALSSTMIVVKILYDKFELSTLPGQITLGILVFQDIWAILFLSLQPNLMSPGASIILLSFVKGAGLVLFSLAVSKYLLSHVFSFIAKIPELLLVTAIAWCFLISGIAGEVGLSKEMGALVAGVSLSTFPYNIDVISKVTNIRDFFVTLFFVGLGLQIPVPTASLLAYAALASLFLVATRFLSVFPILYSMKEGLRSSLIPSINLSQMSEFSLVIASLGLGFNHIDSQVVGILTFVFAITSVASTYMIQYNHEIQLRIAPVLEKFGLKDIDRQSSTGEAVEQPKEIVFLGFYRETSSVFYEIESMLDENGVPLAKKVLVIDFNPVVHCELNKRDVKCIYGDISSVDTLMHAHVNHTKTLVCTIPDTILRGTTNEKLLSLSRRLCPQARVIVTANTLQAALNLYQQGADFVFIPRIHSAGLVARVISDSLHENLEHYREEEMTHLLARKEVLD</sequence>
<evidence type="ECO:0000259" key="8">
    <source>
        <dbReference type="Pfam" id="PF00999"/>
    </source>
</evidence>
<dbReference type="PANTHER" id="PTHR42751">
    <property type="entry name" value="SODIUM/HYDROGEN EXCHANGER FAMILY/TRKA DOMAIN PROTEIN"/>
    <property type="match status" value="1"/>
</dbReference>
<comment type="similarity">
    <text evidence="2">Belongs to the monovalent cation:proton antiporter 2 (CPA2) transporter (TC 2.A.37) family.</text>
</comment>
<dbReference type="PANTHER" id="PTHR42751:SF3">
    <property type="entry name" value="SODIUM_GLUTAMATE SYMPORTER"/>
    <property type="match status" value="1"/>
</dbReference>
<evidence type="ECO:0000259" key="9">
    <source>
        <dbReference type="Pfam" id="PF02254"/>
    </source>
</evidence>
<dbReference type="Proteomes" id="UP001144372">
    <property type="component" value="Unassembled WGS sequence"/>
</dbReference>
<feature type="transmembrane region" description="Helical" evidence="7">
    <location>
        <begin position="354"/>
        <end position="374"/>
    </location>
</feature>
<feature type="domain" description="Cation/H+ exchanger transmembrane" evidence="8">
    <location>
        <begin position="15"/>
        <end position="368"/>
    </location>
</feature>
<evidence type="ECO:0000256" key="3">
    <source>
        <dbReference type="ARBA" id="ARBA00022448"/>
    </source>
</evidence>
<evidence type="ECO:0000256" key="2">
    <source>
        <dbReference type="ARBA" id="ARBA00005551"/>
    </source>
</evidence>
<proteinExistence type="inferred from homology"/>
<evidence type="ECO:0000256" key="4">
    <source>
        <dbReference type="ARBA" id="ARBA00022692"/>
    </source>
</evidence>
<comment type="caution">
    <text evidence="10">The sequence shown here is derived from an EMBL/GenBank/DDBJ whole genome shotgun (WGS) entry which is preliminary data.</text>
</comment>
<dbReference type="InterPro" id="IPR003148">
    <property type="entry name" value="RCK_N"/>
</dbReference>
<keyword evidence="11" id="KW-1185">Reference proteome</keyword>
<comment type="subcellular location">
    <subcellularLocation>
        <location evidence="1">Membrane</location>
        <topology evidence="1">Multi-pass membrane protein</topology>
    </subcellularLocation>
</comment>
<feature type="transmembrane region" description="Helical" evidence="7">
    <location>
        <begin position="217"/>
        <end position="237"/>
    </location>
</feature>
<dbReference type="AlphaFoldDB" id="A0A9W6CXX9"/>
<reference evidence="10" key="1">
    <citation type="submission" date="2022-12" db="EMBL/GenBank/DDBJ databases">
        <title>Reference genome sequencing for broad-spectrum identification of bacterial and archaeal isolates by mass spectrometry.</title>
        <authorList>
            <person name="Sekiguchi Y."/>
            <person name="Tourlousse D.M."/>
        </authorList>
    </citation>
    <scope>NUCLEOTIDE SEQUENCE</scope>
    <source>
        <strain evidence="10">ASRB1</strain>
    </source>
</reference>
<name>A0A9W6CXX9_9BACT</name>
<dbReference type="GO" id="GO:0016020">
    <property type="term" value="C:membrane"/>
    <property type="evidence" value="ECO:0007669"/>
    <property type="project" value="UniProtKB-SubCell"/>
</dbReference>
<feature type="transmembrane region" description="Helical" evidence="7">
    <location>
        <begin position="122"/>
        <end position="141"/>
    </location>
</feature>
<dbReference type="GO" id="GO:0015297">
    <property type="term" value="F:antiporter activity"/>
    <property type="evidence" value="ECO:0007669"/>
    <property type="project" value="InterPro"/>
</dbReference>
<feature type="transmembrane region" description="Helical" evidence="7">
    <location>
        <begin position="183"/>
        <end position="205"/>
    </location>
</feature>
<keyword evidence="4 7" id="KW-0812">Transmembrane</keyword>
<dbReference type="Pfam" id="PF00999">
    <property type="entry name" value="Na_H_Exchanger"/>
    <property type="match status" value="1"/>
</dbReference>
<dbReference type="GO" id="GO:0006813">
    <property type="term" value="P:potassium ion transport"/>
    <property type="evidence" value="ECO:0007669"/>
    <property type="project" value="InterPro"/>
</dbReference>
<keyword evidence="5 7" id="KW-1133">Transmembrane helix</keyword>
<feature type="transmembrane region" description="Helical" evidence="7">
    <location>
        <begin position="329"/>
        <end position="348"/>
    </location>
</feature>
<feature type="transmembrane region" description="Helical" evidence="7">
    <location>
        <begin position="153"/>
        <end position="171"/>
    </location>
</feature>
<dbReference type="Gene3D" id="3.40.50.720">
    <property type="entry name" value="NAD(P)-binding Rossmann-like Domain"/>
    <property type="match status" value="1"/>
</dbReference>
<dbReference type="InterPro" id="IPR006153">
    <property type="entry name" value="Cation/H_exchanger_TM"/>
</dbReference>
<dbReference type="GO" id="GO:1902600">
    <property type="term" value="P:proton transmembrane transport"/>
    <property type="evidence" value="ECO:0007669"/>
    <property type="project" value="InterPro"/>
</dbReference>
<evidence type="ECO:0000256" key="6">
    <source>
        <dbReference type="ARBA" id="ARBA00023136"/>
    </source>
</evidence>
<evidence type="ECO:0000313" key="11">
    <source>
        <dbReference type="Proteomes" id="UP001144372"/>
    </source>
</evidence>
<dbReference type="Pfam" id="PF02254">
    <property type="entry name" value="TrkA_N"/>
    <property type="match status" value="1"/>
</dbReference>
<keyword evidence="3" id="KW-0813">Transport</keyword>
<dbReference type="InterPro" id="IPR036291">
    <property type="entry name" value="NAD(P)-bd_dom_sf"/>
</dbReference>